<gene>
    <name evidence="4" type="primary">LOC104250148</name>
</gene>
<evidence type="ECO:0000313" key="4">
    <source>
        <dbReference type="RefSeq" id="XP_009805016.1"/>
    </source>
</evidence>
<evidence type="ECO:0000259" key="2">
    <source>
        <dbReference type="PROSITE" id="PS50053"/>
    </source>
</evidence>
<dbReference type="PANTHER" id="PTHR10621">
    <property type="entry name" value="UV EXCISION REPAIR PROTEIN RAD23"/>
    <property type="match status" value="1"/>
</dbReference>
<reference evidence="4" key="2">
    <citation type="submission" date="2025-08" db="UniProtKB">
        <authorList>
            <consortium name="RefSeq"/>
        </authorList>
    </citation>
    <scope>IDENTIFICATION</scope>
    <source>
        <tissue evidence="4">Leaf</tissue>
    </source>
</reference>
<dbReference type="GO" id="GO:0005829">
    <property type="term" value="C:cytosol"/>
    <property type="evidence" value="ECO:0007669"/>
    <property type="project" value="TreeGrafter"/>
</dbReference>
<keyword evidence="3" id="KW-1185">Reference proteome</keyword>
<dbReference type="PANTHER" id="PTHR10621:SF64">
    <property type="entry name" value="UBIQUITIN-LIKE DOMAIN-CONTAINING PROTEIN"/>
    <property type="match status" value="1"/>
</dbReference>
<evidence type="ECO:0000256" key="1">
    <source>
        <dbReference type="SAM" id="MobiDB-lite"/>
    </source>
</evidence>
<dbReference type="OrthoDB" id="1305897at2759"/>
<dbReference type="GeneID" id="104250148"/>
<feature type="compositionally biased region" description="Polar residues" evidence="1">
    <location>
        <begin position="155"/>
        <end position="166"/>
    </location>
</feature>
<dbReference type="PROSITE" id="PS50053">
    <property type="entry name" value="UBIQUITIN_2"/>
    <property type="match status" value="1"/>
</dbReference>
<dbReference type="KEGG" id="nsy:104250148"/>
<protein>
    <submittedName>
        <fullName evidence="4">Uncharacterized protein LOC104250148 isoform X1</fullName>
    </submittedName>
</protein>
<dbReference type="GO" id="GO:0070628">
    <property type="term" value="F:proteasome binding"/>
    <property type="evidence" value="ECO:0007669"/>
    <property type="project" value="TreeGrafter"/>
</dbReference>
<dbReference type="eggNOG" id="ENOG502R80E">
    <property type="taxonomic scope" value="Eukaryota"/>
</dbReference>
<dbReference type="GO" id="GO:0031593">
    <property type="term" value="F:polyubiquitin modification-dependent protein binding"/>
    <property type="evidence" value="ECO:0007669"/>
    <property type="project" value="TreeGrafter"/>
</dbReference>
<dbReference type="Gene3D" id="3.10.20.90">
    <property type="entry name" value="Phosphatidylinositol 3-kinase Catalytic Subunit, Chain A, domain 1"/>
    <property type="match status" value="1"/>
</dbReference>
<dbReference type="GO" id="GO:0043130">
    <property type="term" value="F:ubiquitin binding"/>
    <property type="evidence" value="ECO:0007669"/>
    <property type="project" value="TreeGrafter"/>
</dbReference>
<dbReference type="CDD" id="cd17039">
    <property type="entry name" value="Ubl_ubiquitin_like"/>
    <property type="match status" value="1"/>
</dbReference>
<sequence length="184" mass="20608">MQHDIGQQAMQIVRKSKNAVPVKTFFIIHGSFITEQALNKNKTKMQVVVEIMTGTIFHVQVGDNATVLDLKIAIQNQENLPGDRLILLLDKDGDHMMMNEDQKSLSEYGVQDGSRLYGFFKLPQEENDDDADTGDDKVMDKDRTESDSEEMKNDNAGNNSGSSTPKTPYEEDSVQSPEYVSDSD</sequence>
<evidence type="ECO:0000313" key="3">
    <source>
        <dbReference type="Proteomes" id="UP000189701"/>
    </source>
</evidence>
<feature type="compositionally biased region" description="Basic and acidic residues" evidence="1">
    <location>
        <begin position="134"/>
        <end position="153"/>
    </location>
</feature>
<feature type="domain" description="Ubiquitin-like" evidence="2">
    <location>
        <begin position="45"/>
        <end position="117"/>
    </location>
</feature>
<dbReference type="InterPro" id="IPR000626">
    <property type="entry name" value="Ubiquitin-like_dom"/>
</dbReference>
<name>A0A1U7YSW0_NICSY</name>
<reference evidence="3" key="1">
    <citation type="journal article" date="2013" name="Genome Biol.">
        <title>Reference genomes and transcriptomes of Nicotiana sylvestris and Nicotiana tomentosiformis.</title>
        <authorList>
            <person name="Sierro N."/>
            <person name="Battey J.N."/>
            <person name="Ouadi S."/>
            <person name="Bovet L."/>
            <person name="Goepfert S."/>
            <person name="Bakaher N."/>
            <person name="Peitsch M.C."/>
            <person name="Ivanov N.V."/>
        </authorList>
    </citation>
    <scope>NUCLEOTIDE SEQUENCE [LARGE SCALE GENOMIC DNA]</scope>
</reference>
<dbReference type="RefSeq" id="XP_009805016.1">
    <property type="nucleotide sequence ID" value="XM_009806714.1"/>
</dbReference>
<dbReference type="Pfam" id="PF00240">
    <property type="entry name" value="ubiquitin"/>
    <property type="match status" value="1"/>
</dbReference>
<organism evidence="3 4">
    <name type="scientific">Nicotiana sylvestris</name>
    <name type="common">Wood tobacco</name>
    <name type="synonym">South American tobacco</name>
    <dbReference type="NCBI Taxonomy" id="4096"/>
    <lineage>
        <taxon>Eukaryota</taxon>
        <taxon>Viridiplantae</taxon>
        <taxon>Streptophyta</taxon>
        <taxon>Embryophyta</taxon>
        <taxon>Tracheophyta</taxon>
        <taxon>Spermatophyta</taxon>
        <taxon>Magnoliopsida</taxon>
        <taxon>eudicotyledons</taxon>
        <taxon>Gunneridae</taxon>
        <taxon>Pentapetalae</taxon>
        <taxon>asterids</taxon>
        <taxon>lamiids</taxon>
        <taxon>Solanales</taxon>
        <taxon>Solanaceae</taxon>
        <taxon>Nicotianoideae</taxon>
        <taxon>Nicotianeae</taxon>
        <taxon>Nicotiana</taxon>
    </lineage>
</organism>
<dbReference type="GO" id="GO:0043161">
    <property type="term" value="P:proteasome-mediated ubiquitin-dependent protein catabolic process"/>
    <property type="evidence" value="ECO:0007669"/>
    <property type="project" value="TreeGrafter"/>
</dbReference>
<proteinExistence type="predicted"/>
<dbReference type="InterPro" id="IPR029071">
    <property type="entry name" value="Ubiquitin-like_domsf"/>
</dbReference>
<dbReference type="AlphaFoldDB" id="A0A1U7YSW0"/>
<accession>A0A1U7YSW0</accession>
<dbReference type="SUPFAM" id="SSF54236">
    <property type="entry name" value="Ubiquitin-like"/>
    <property type="match status" value="1"/>
</dbReference>
<dbReference type="GO" id="GO:0005654">
    <property type="term" value="C:nucleoplasm"/>
    <property type="evidence" value="ECO:0007669"/>
    <property type="project" value="TreeGrafter"/>
</dbReference>
<dbReference type="Proteomes" id="UP000189701">
    <property type="component" value="Unplaced"/>
</dbReference>
<feature type="region of interest" description="Disordered" evidence="1">
    <location>
        <begin position="122"/>
        <end position="184"/>
    </location>
</feature>